<dbReference type="Pfam" id="PF07985">
    <property type="entry name" value="SRR1"/>
    <property type="match status" value="1"/>
</dbReference>
<dbReference type="AlphaFoldDB" id="S8B7B0"/>
<dbReference type="eggNOG" id="ENOG502SC31">
    <property type="taxonomic scope" value="Eukaryota"/>
</dbReference>
<feature type="domain" description="SRR1-like" evidence="2">
    <location>
        <begin position="129"/>
        <end position="302"/>
    </location>
</feature>
<feature type="region of interest" description="Disordered" evidence="1">
    <location>
        <begin position="1"/>
        <end position="20"/>
    </location>
</feature>
<dbReference type="OrthoDB" id="5318346at2759"/>
<evidence type="ECO:0000259" key="2">
    <source>
        <dbReference type="Pfam" id="PF07985"/>
    </source>
</evidence>
<proteinExistence type="predicted"/>
<gene>
    <name evidence="3" type="ORF">PDE_09782</name>
</gene>
<dbReference type="PANTHER" id="PTHR42080:SF1">
    <property type="entry name" value="SRR1-LIKE DOMAIN-CONTAINING PROTEIN"/>
    <property type="match status" value="1"/>
</dbReference>
<organism evidence="3 4">
    <name type="scientific">Penicillium oxalicum (strain 114-2 / CGMCC 5302)</name>
    <name type="common">Penicillium decumbens</name>
    <dbReference type="NCBI Taxonomy" id="933388"/>
    <lineage>
        <taxon>Eukaryota</taxon>
        <taxon>Fungi</taxon>
        <taxon>Dikarya</taxon>
        <taxon>Ascomycota</taxon>
        <taxon>Pezizomycotina</taxon>
        <taxon>Eurotiomycetes</taxon>
        <taxon>Eurotiomycetidae</taxon>
        <taxon>Eurotiales</taxon>
        <taxon>Aspergillaceae</taxon>
        <taxon>Penicillium</taxon>
    </lineage>
</organism>
<sequence>MPHTSRKKRPTAQSQKRLQVIDDDGWTHVTSSQNVRRTLRGTQSQSPNQTESNATNDQELVFGPAEAPARLTLEELQTQYRAHYEKWINSETWAQLRTQLARQLTQQAEDVAEAKVWTPNSLGDSLQKATNPGDVSPGQGPIDTIVCVGLGSPSGFLRGGWVDRRSVSMYQLAALDSLASQILSYSSSSNLTPNPNPLKIYAQDPVFNTLDTSLLSSLGITVISHPAAFNLITPHTLLFCPGAEKKHLEQLLAFRPRMVFGGPLEDTDSAVIQGYLDRTRGGSICLVPFEACEHAFWRTRVYYREAEGGDDEEEEGRKAL</sequence>
<keyword evidence="4" id="KW-1185">Reference proteome</keyword>
<dbReference type="EMBL" id="KB644415">
    <property type="protein sequence ID" value="EPS34818.1"/>
    <property type="molecule type" value="Genomic_DNA"/>
</dbReference>
<feature type="compositionally biased region" description="Polar residues" evidence="1">
    <location>
        <begin position="37"/>
        <end position="58"/>
    </location>
</feature>
<protein>
    <recommendedName>
        <fullName evidence="2">SRR1-like domain-containing protein</fullName>
    </recommendedName>
</protein>
<dbReference type="STRING" id="933388.S8B7B0"/>
<evidence type="ECO:0000256" key="1">
    <source>
        <dbReference type="SAM" id="MobiDB-lite"/>
    </source>
</evidence>
<reference evidence="3 4" key="1">
    <citation type="journal article" date="2013" name="PLoS ONE">
        <title>Genomic and secretomic analyses reveal unique features of the lignocellulolytic enzyme system of Penicillium decumbens.</title>
        <authorList>
            <person name="Liu G."/>
            <person name="Zhang L."/>
            <person name="Wei X."/>
            <person name="Zou G."/>
            <person name="Qin Y."/>
            <person name="Ma L."/>
            <person name="Li J."/>
            <person name="Zheng H."/>
            <person name="Wang S."/>
            <person name="Wang C."/>
            <person name="Xun L."/>
            <person name="Zhao G.-P."/>
            <person name="Zhou Z."/>
            <person name="Qu Y."/>
        </authorList>
    </citation>
    <scope>NUCLEOTIDE SEQUENCE [LARGE SCALE GENOMIC DNA]</scope>
    <source>
        <strain evidence="4">114-2 / CGMCC 5302</strain>
    </source>
</reference>
<feature type="compositionally biased region" description="Basic residues" evidence="1">
    <location>
        <begin position="1"/>
        <end position="10"/>
    </location>
</feature>
<feature type="region of interest" description="Disordered" evidence="1">
    <location>
        <begin position="37"/>
        <end position="62"/>
    </location>
</feature>
<dbReference type="PhylomeDB" id="S8B7B0"/>
<dbReference type="Proteomes" id="UP000019376">
    <property type="component" value="Unassembled WGS sequence"/>
</dbReference>
<evidence type="ECO:0000313" key="3">
    <source>
        <dbReference type="EMBL" id="EPS34818.1"/>
    </source>
</evidence>
<dbReference type="InterPro" id="IPR012942">
    <property type="entry name" value="SRR1-like"/>
</dbReference>
<dbReference type="HOGENOM" id="CLU_048152_2_0_1"/>
<evidence type="ECO:0000313" key="4">
    <source>
        <dbReference type="Proteomes" id="UP000019376"/>
    </source>
</evidence>
<accession>S8B7B0</accession>
<dbReference type="PANTHER" id="PTHR42080">
    <property type="entry name" value="SRR1 DOMAIN-CONTAINING PROTEIN"/>
    <property type="match status" value="1"/>
</dbReference>
<name>S8B7B0_PENO1</name>